<organism evidence="2 3">
    <name type="scientific">Algoriphagus kandeliae</name>
    <dbReference type="NCBI Taxonomy" id="2562278"/>
    <lineage>
        <taxon>Bacteria</taxon>
        <taxon>Pseudomonadati</taxon>
        <taxon>Bacteroidota</taxon>
        <taxon>Cytophagia</taxon>
        <taxon>Cytophagales</taxon>
        <taxon>Cyclobacteriaceae</taxon>
        <taxon>Algoriphagus</taxon>
    </lineage>
</organism>
<dbReference type="RefSeq" id="WP_135073890.1">
    <property type="nucleotide sequence ID" value="NZ_SPSB01000003.1"/>
</dbReference>
<dbReference type="OrthoDB" id="747541at2"/>
<comment type="caution">
    <text evidence="2">The sequence shown here is derived from an EMBL/GenBank/DDBJ whole genome shotgun (WGS) entry which is preliminary data.</text>
</comment>
<reference evidence="2 3" key="1">
    <citation type="submission" date="2019-03" db="EMBL/GenBank/DDBJ databases">
        <title>Algoriphagus sp. nov, a new strain isolated from root system soil of mangrove plant Kandelia.</title>
        <authorList>
            <person name="Yin Q."/>
            <person name="Wang K."/>
            <person name="Song Z."/>
        </authorList>
    </citation>
    <scope>NUCLEOTIDE SEQUENCE [LARGE SCALE GENOMIC DNA]</scope>
    <source>
        <strain evidence="2 3">XY-J91</strain>
    </source>
</reference>
<name>A0A4Y9QQL0_9BACT</name>
<dbReference type="InterPro" id="IPR025248">
    <property type="entry name" value="DUF4007"/>
</dbReference>
<protein>
    <submittedName>
        <fullName evidence="2">DUF4007 family protein</fullName>
    </submittedName>
</protein>
<keyword evidence="3" id="KW-1185">Reference proteome</keyword>
<gene>
    <name evidence="2" type="ORF">E4S40_10795</name>
</gene>
<feature type="domain" description="DUF4007" evidence="1">
    <location>
        <begin position="12"/>
        <end position="288"/>
    </location>
</feature>
<dbReference type="Pfam" id="PF13182">
    <property type="entry name" value="DUF4007"/>
    <property type="match status" value="1"/>
</dbReference>
<sequence>MNLEGEKIKPTFSGHDSFPCRNFWLKKGFDFVLSGKSFSDDDAVVQLGVGKNMVGAIRYWMKAFGIIDEDQRITNLGYFIFSNTDGVDPYLEDDATLWLLHYHLVKTGHASTYSLIFNYLRKERIEFTKQNFIQFIQREIGGQNENTLNSDFNVFSRMYVRNTARSKDREDNLSELLNELNLVDSYRSEKLEYYIIENQERGEIPDELILYAILDKGGFDMSVNFKSIESDFNSVGNIFAISRHGLFMKIQNLVEKNDYLVFNDQAGIKELQFKWKPNNPFEVLKNYYGNE</sequence>
<proteinExistence type="predicted"/>
<dbReference type="AlphaFoldDB" id="A0A4Y9QQL0"/>
<evidence type="ECO:0000259" key="1">
    <source>
        <dbReference type="Pfam" id="PF13182"/>
    </source>
</evidence>
<dbReference type="Proteomes" id="UP000297647">
    <property type="component" value="Unassembled WGS sequence"/>
</dbReference>
<evidence type="ECO:0000313" key="2">
    <source>
        <dbReference type="EMBL" id="TFV94500.1"/>
    </source>
</evidence>
<evidence type="ECO:0000313" key="3">
    <source>
        <dbReference type="Proteomes" id="UP000297647"/>
    </source>
</evidence>
<accession>A0A4Y9QQL0</accession>
<dbReference type="EMBL" id="SPSB01000003">
    <property type="protein sequence ID" value="TFV94500.1"/>
    <property type="molecule type" value="Genomic_DNA"/>
</dbReference>